<feature type="non-terminal residue" evidence="5">
    <location>
        <position position="1"/>
    </location>
</feature>
<dbReference type="InterPro" id="IPR000644">
    <property type="entry name" value="CBS_dom"/>
</dbReference>
<dbReference type="InterPro" id="IPR046342">
    <property type="entry name" value="CBS_dom_sf"/>
</dbReference>
<comment type="caution">
    <text evidence="5">The sequence shown here is derived from an EMBL/GenBank/DDBJ whole genome shotgun (WGS) entry which is preliminary data.</text>
</comment>
<evidence type="ECO:0000259" key="4">
    <source>
        <dbReference type="PROSITE" id="PS51371"/>
    </source>
</evidence>
<evidence type="ECO:0000256" key="2">
    <source>
        <dbReference type="ARBA" id="ARBA00023122"/>
    </source>
</evidence>
<dbReference type="SMART" id="SM00116">
    <property type="entry name" value="CBS"/>
    <property type="match status" value="2"/>
</dbReference>
<evidence type="ECO:0000256" key="3">
    <source>
        <dbReference type="PROSITE-ProRule" id="PRU00703"/>
    </source>
</evidence>
<name>A0A9W8HWQ4_9FUNG</name>
<proteinExistence type="predicted"/>
<dbReference type="InterPro" id="IPR050511">
    <property type="entry name" value="AMPK_gamma/SDS23_families"/>
</dbReference>
<reference evidence="5" key="1">
    <citation type="submission" date="2022-07" db="EMBL/GenBank/DDBJ databases">
        <title>Phylogenomic reconstructions and comparative analyses of Kickxellomycotina fungi.</title>
        <authorList>
            <person name="Reynolds N.K."/>
            <person name="Stajich J.E."/>
            <person name="Barry K."/>
            <person name="Grigoriev I.V."/>
            <person name="Crous P."/>
            <person name="Smith M.E."/>
        </authorList>
    </citation>
    <scope>NUCLEOTIDE SEQUENCE</scope>
    <source>
        <strain evidence="5">NRRL 1565</strain>
    </source>
</reference>
<dbReference type="Proteomes" id="UP001140094">
    <property type="component" value="Unassembled WGS sequence"/>
</dbReference>
<dbReference type="CDD" id="cd02205">
    <property type="entry name" value="CBS_pair_SF"/>
    <property type="match status" value="1"/>
</dbReference>
<dbReference type="SUPFAM" id="SSF54631">
    <property type="entry name" value="CBS-domain pair"/>
    <property type="match status" value="1"/>
</dbReference>
<evidence type="ECO:0000313" key="5">
    <source>
        <dbReference type="EMBL" id="KAJ2806656.1"/>
    </source>
</evidence>
<feature type="domain" description="CBS" evidence="4">
    <location>
        <begin position="223"/>
        <end position="274"/>
    </location>
</feature>
<dbReference type="Pfam" id="PF00571">
    <property type="entry name" value="CBS"/>
    <property type="match status" value="1"/>
</dbReference>
<dbReference type="EMBL" id="JANBUO010000171">
    <property type="protein sequence ID" value="KAJ2806656.1"/>
    <property type="molecule type" value="Genomic_DNA"/>
</dbReference>
<sequence>DLEKEVDFQLLSGRPSGNATVLQDTIAQVVQSRKHASQEISALAPLEELVRMFATHGQHRVLVADIDAGDVAAKESAAQVPESDSKRKRLGSVDSGCSAASLQSGDAHEAVCGLTQYDVVRFIQHHNHELGNALDAPALAVATTHESLRPSAPRHLPHLTIRDTALGALRLLHDTHNSALPVVDYDGRLITEIAGTNLRSLTTGNIGLLGRPVLAYMFGMHLPVTSPYVIHENFTLSQVMTGLLKMNCRRAWIVDSDERPVAVLSLTDVLNHFL</sequence>
<accession>A0A9W8HWQ4</accession>
<keyword evidence="2 3" id="KW-0129">CBS domain</keyword>
<dbReference type="OrthoDB" id="449052at2759"/>
<dbReference type="Gene3D" id="3.10.580.10">
    <property type="entry name" value="CBS-domain"/>
    <property type="match status" value="1"/>
</dbReference>
<keyword evidence="6" id="KW-1185">Reference proteome</keyword>
<evidence type="ECO:0000256" key="1">
    <source>
        <dbReference type="ARBA" id="ARBA00022737"/>
    </source>
</evidence>
<dbReference type="PROSITE" id="PS51371">
    <property type="entry name" value="CBS"/>
    <property type="match status" value="1"/>
</dbReference>
<dbReference type="AlphaFoldDB" id="A0A9W8HWQ4"/>
<keyword evidence="1" id="KW-0677">Repeat</keyword>
<evidence type="ECO:0000313" key="6">
    <source>
        <dbReference type="Proteomes" id="UP001140094"/>
    </source>
</evidence>
<dbReference type="PANTHER" id="PTHR13780:SF128">
    <property type="entry name" value="CBS DOMAIN-CONTAINING PROTEIN"/>
    <property type="match status" value="1"/>
</dbReference>
<gene>
    <name evidence="5" type="ORF">H4R20_001606</name>
</gene>
<protein>
    <recommendedName>
        <fullName evidence="4">CBS domain-containing protein</fullName>
    </recommendedName>
</protein>
<organism evidence="5 6">
    <name type="scientific">Coemansia guatemalensis</name>
    <dbReference type="NCBI Taxonomy" id="2761395"/>
    <lineage>
        <taxon>Eukaryota</taxon>
        <taxon>Fungi</taxon>
        <taxon>Fungi incertae sedis</taxon>
        <taxon>Zoopagomycota</taxon>
        <taxon>Kickxellomycotina</taxon>
        <taxon>Kickxellomycetes</taxon>
        <taxon>Kickxellales</taxon>
        <taxon>Kickxellaceae</taxon>
        <taxon>Coemansia</taxon>
    </lineage>
</organism>
<dbReference type="PANTHER" id="PTHR13780">
    <property type="entry name" value="AMP-ACTIVATED PROTEIN KINASE, GAMMA REGULATORY SUBUNIT"/>
    <property type="match status" value="1"/>
</dbReference>